<gene>
    <name evidence="2" type="ORF">SDC9_183970</name>
</gene>
<feature type="domain" description="Baseplate J-like C-terminal" evidence="1">
    <location>
        <begin position="54"/>
        <end position="134"/>
    </location>
</feature>
<comment type="caution">
    <text evidence="2">The sequence shown here is derived from an EMBL/GenBank/DDBJ whole genome shotgun (WGS) entry which is preliminary data.</text>
</comment>
<organism evidence="2">
    <name type="scientific">bioreactor metagenome</name>
    <dbReference type="NCBI Taxonomy" id="1076179"/>
    <lineage>
        <taxon>unclassified sequences</taxon>
        <taxon>metagenomes</taxon>
        <taxon>ecological metagenomes</taxon>
    </lineage>
</organism>
<name>A0A645HBP4_9ZZZZ</name>
<protein>
    <recommendedName>
        <fullName evidence="1">Baseplate J-like C-terminal domain-containing protein</fullName>
    </recommendedName>
</protein>
<proteinExistence type="predicted"/>
<dbReference type="Pfam" id="PF26079">
    <property type="entry name" value="Baseplate_J_C"/>
    <property type="match status" value="1"/>
</dbReference>
<accession>A0A645HBP4</accession>
<evidence type="ECO:0000313" key="2">
    <source>
        <dbReference type="EMBL" id="MPN36461.1"/>
    </source>
</evidence>
<dbReference type="AlphaFoldDB" id="A0A645HBP4"/>
<dbReference type="EMBL" id="VSSQ01090608">
    <property type="protein sequence ID" value="MPN36461.1"/>
    <property type="molecule type" value="Genomic_DNA"/>
</dbReference>
<dbReference type="InterPro" id="IPR058530">
    <property type="entry name" value="Baseplate_J-like_C"/>
</dbReference>
<reference evidence="2" key="1">
    <citation type="submission" date="2019-08" db="EMBL/GenBank/DDBJ databases">
        <authorList>
            <person name="Kucharzyk K."/>
            <person name="Murdoch R.W."/>
            <person name="Higgins S."/>
            <person name="Loffler F."/>
        </authorList>
    </citation>
    <scope>NUCLEOTIDE SEQUENCE</scope>
</reference>
<sequence>MEGDDIGRGTVDVVVTTAAGLPDADLLTQLTDYFKEKREIAVDVTVRAPEVTGVDVSVRVRAVENADQAQVLLHAEQALGGYFTGRLLGQDILRARLGGLLFAVDGVENYEILSPAADLAMAEDVLPQLGVLSVEAMA</sequence>
<evidence type="ECO:0000259" key="1">
    <source>
        <dbReference type="Pfam" id="PF26079"/>
    </source>
</evidence>